<sequence length="72" mass="8290">MILLIGLTVIAVLLVVQNTLSLLIAIYSWSQFFIQTRSLWRCFGNCFDFVLNCNFINRALHGSYNVPYKTKS</sequence>
<name>A0A482VUT5_ASBVE</name>
<keyword evidence="2" id="KW-1185">Reference proteome</keyword>
<evidence type="ECO:0000313" key="1">
    <source>
        <dbReference type="EMBL" id="RZC36496.1"/>
    </source>
</evidence>
<organism evidence="1 2">
    <name type="scientific">Asbolus verrucosus</name>
    <name type="common">Desert ironclad beetle</name>
    <dbReference type="NCBI Taxonomy" id="1661398"/>
    <lineage>
        <taxon>Eukaryota</taxon>
        <taxon>Metazoa</taxon>
        <taxon>Ecdysozoa</taxon>
        <taxon>Arthropoda</taxon>
        <taxon>Hexapoda</taxon>
        <taxon>Insecta</taxon>
        <taxon>Pterygota</taxon>
        <taxon>Neoptera</taxon>
        <taxon>Endopterygota</taxon>
        <taxon>Coleoptera</taxon>
        <taxon>Polyphaga</taxon>
        <taxon>Cucujiformia</taxon>
        <taxon>Tenebrionidae</taxon>
        <taxon>Pimeliinae</taxon>
        <taxon>Asbolus</taxon>
    </lineage>
</organism>
<feature type="non-terminal residue" evidence="1">
    <location>
        <position position="72"/>
    </location>
</feature>
<reference evidence="1 2" key="1">
    <citation type="submission" date="2017-03" db="EMBL/GenBank/DDBJ databases">
        <title>Genome of the blue death feigning beetle - Asbolus verrucosus.</title>
        <authorList>
            <person name="Rider S.D."/>
        </authorList>
    </citation>
    <scope>NUCLEOTIDE SEQUENCE [LARGE SCALE GENOMIC DNA]</scope>
    <source>
        <strain evidence="1">Butters</strain>
        <tissue evidence="1">Head and leg muscle</tissue>
    </source>
</reference>
<proteinExistence type="predicted"/>
<dbReference type="AlphaFoldDB" id="A0A482VUT5"/>
<protein>
    <submittedName>
        <fullName evidence="1">Uncharacterized protein</fullName>
    </submittedName>
</protein>
<dbReference type="Proteomes" id="UP000292052">
    <property type="component" value="Unassembled WGS sequence"/>
</dbReference>
<dbReference type="EMBL" id="QDEB01061350">
    <property type="protein sequence ID" value="RZC36496.1"/>
    <property type="molecule type" value="Genomic_DNA"/>
</dbReference>
<evidence type="ECO:0000313" key="2">
    <source>
        <dbReference type="Proteomes" id="UP000292052"/>
    </source>
</evidence>
<gene>
    <name evidence="1" type="ORF">BDFB_013250</name>
</gene>
<comment type="caution">
    <text evidence="1">The sequence shown here is derived from an EMBL/GenBank/DDBJ whole genome shotgun (WGS) entry which is preliminary data.</text>
</comment>
<accession>A0A482VUT5</accession>
<dbReference type="OrthoDB" id="5596951at2759"/>